<dbReference type="InterPro" id="IPR036420">
    <property type="entry name" value="BRCT_dom_sf"/>
</dbReference>
<dbReference type="SMART" id="SM00292">
    <property type="entry name" value="BRCT"/>
    <property type="match status" value="5"/>
</dbReference>
<reference evidence="3" key="1">
    <citation type="submission" date="2022-09" db="EMBL/GenBank/DDBJ databases">
        <title>Fusarium specimens isolated from Avocado Roots.</title>
        <authorList>
            <person name="Stajich J."/>
            <person name="Roper C."/>
            <person name="Heimlech-Rivalta G."/>
        </authorList>
    </citation>
    <scope>NUCLEOTIDE SEQUENCE</scope>
    <source>
        <strain evidence="3">CF00136</strain>
    </source>
</reference>
<comment type="caution">
    <text evidence="3">The sequence shown here is derived from an EMBL/GenBank/DDBJ whole genome shotgun (WGS) entry which is preliminary data.</text>
</comment>
<feature type="domain" description="BRCT" evidence="2">
    <location>
        <begin position="105"/>
        <end position="195"/>
    </location>
</feature>
<dbReference type="PANTHER" id="PTHR47667">
    <property type="entry name" value="REGULATOR OF TY1 TRANSPOSITION PROTEIN 107"/>
    <property type="match status" value="1"/>
</dbReference>
<dbReference type="Proteomes" id="UP001152049">
    <property type="component" value="Unassembled WGS sequence"/>
</dbReference>
<organism evidence="3 4">
    <name type="scientific">Fusarium torreyae</name>
    <dbReference type="NCBI Taxonomy" id="1237075"/>
    <lineage>
        <taxon>Eukaryota</taxon>
        <taxon>Fungi</taxon>
        <taxon>Dikarya</taxon>
        <taxon>Ascomycota</taxon>
        <taxon>Pezizomycotina</taxon>
        <taxon>Sordariomycetes</taxon>
        <taxon>Hypocreomycetidae</taxon>
        <taxon>Hypocreales</taxon>
        <taxon>Nectriaceae</taxon>
        <taxon>Fusarium</taxon>
    </lineage>
</organism>
<dbReference type="GO" id="GO:0035361">
    <property type="term" value="C:Cul8-RING ubiquitin ligase complex"/>
    <property type="evidence" value="ECO:0007669"/>
    <property type="project" value="TreeGrafter"/>
</dbReference>
<dbReference type="EMBL" id="JAOQAZ010000009">
    <property type="protein sequence ID" value="KAJ4263913.1"/>
    <property type="molecule type" value="Genomic_DNA"/>
</dbReference>
<proteinExistence type="predicted"/>
<name>A0A9W8VEL7_9HYPO</name>
<dbReference type="GO" id="GO:1990683">
    <property type="term" value="P:DNA double-strand break attachment to nuclear envelope"/>
    <property type="evidence" value="ECO:0007669"/>
    <property type="project" value="TreeGrafter"/>
</dbReference>
<dbReference type="OrthoDB" id="342264at2759"/>
<dbReference type="Pfam" id="PF16770">
    <property type="entry name" value="RTT107_BRCT_5"/>
    <property type="match status" value="1"/>
</dbReference>
<dbReference type="AlphaFoldDB" id="A0A9W8VEL7"/>
<dbReference type="GO" id="GO:0005634">
    <property type="term" value="C:nucleus"/>
    <property type="evidence" value="ECO:0007669"/>
    <property type="project" value="TreeGrafter"/>
</dbReference>
<dbReference type="CDD" id="cd18438">
    <property type="entry name" value="BRCT_BRC1_like_rpt4"/>
    <property type="match status" value="1"/>
</dbReference>
<dbReference type="PROSITE" id="PS50172">
    <property type="entry name" value="BRCT"/>
    <property type="match status" value="3"/>
</dbReference>
<evidence type="ECO:0000313" key="4">
    <source>
        <dbReference type="Proteomes" id="UP001152049"/>
    </source>
</evidence>
<feature type="compositionally biased region" description="Basic and acidic residues" evidence="1">
    <location>
        <begin position="585"/>
        <end position="594"/>
    </location>
</feature>
<gene>
    <name evidence="3" type="primary">ESC4</name>
    <name evidence="3" type="ORF">NW762_005950</name>
</gene>
<dbReference type="FunFam" id="3.40.50.10190:FF:000048">
    <property type="entry name" value="DNA repair protein Rtt107"/>
    <property type="match status" value="1"/>
</dbReference>
<dbReference type="Pfam" id="PF12738">
    <property type="entry name" value="PTCB-BRCT"/>
    <property type="match status" value="1"/>
</dbReference>
<feature type="region of interest" description="Disordered" evidence="1">
    <location>
        <begin position="205"/>
        <end position="231"/>
    </location>
</feature>
<protein>
    <submittedName>
        <fullName evidence="3">Regulator of Ty1 Transposition</fullName>
    </submittedName>
</protein>
<feature type="domain" description="BRCT" evidence="2">
    <location>
        <begin position="341"/>
        <end position="424"/>
    </location>
</feature>
<dbReference type="InterPro" id="IPR001357">
    <property type="entry name" value="BRCT_dom"/>
</dbReference>
<dbReference type="InterPro" id="IPR053036">
    <property type="entry name" value="CellCycle_DNARepair_Reg"/>
</dbReference>
<evidence type="ECO:0000256" key="1">
    <source>
        <dbReference type="SAM" id="MobiDB-lite"/>
    </source>
</evidence>
<evidence type="ECO:0000259" key="2">
    <source>
        <dbReference type="PROSITE" id="PS50172"/>
    </source>
</evidence>
<feature type="domain" description="BRCT" evidence="2">
    <location>
        <begin position="7"/>
        <end position="104"/>
    </location>
</feature>
<feature type="region of interest" description="Disordered" evidence="1">
    <location>
        <begin position="583"/>
        <end position="623"/>
    </location>
</feature>
<dbReference type="Gene3D" id="3.40.50.10190">
    <property type="entry name" value="BRCT domain"/>
    <property type="match status" value="5"/>
</dbReference>
<sequence>MGDTSRGPAPVFAECAIAFVSSSSLTLKLIGDLSTILEDNGAMICEPRRDGSLPIEKVTHIISNTIDFPQFTEAQAVMIPVVTTEWITVSIARRKQAQIRPFSPDPRMIFSEVVVTCADLPETDKESIAGATMALGGQESKDATKMTTHICALSMDHPKVQVALSKGWKGKVVLPHWFDDCFKLGKRIDESPYLLPDPEILKKSPEDDLKIPKNKNLTGATSPTPTYLPLPSDGDVVRPPVTVFQDRHVMLSLDLSITERLTKVVKDIIVNGGGKVVDQVEDCDMFICQYRDGPQYIQAAQSCKDVGNLAWLYWLIVHNDWTSPFRRLLHYPVPKNGIEGFKDLRITVSNYGGEARIYLENLIKASGAEFTKTMKSDNTHLITARDSSEKCKAAPEWGIAVINHLWLEESYAKCKISPINIKKYNHFPPRTNLGEIIGQTFFDESRLREVYYPGGDEKMSPRAKRKRKILEAAEENAYSRGPAEGVVVGQVKSEDVEMDDLQEETESEKPVKKTTTKTLAAVATPIRSRHAGKENETPSVVSTGGRSAKAKAQALLHNMTGDIALYEKEKKRHAKGGTAIWGGKRAADQAEKTNTKAKQSATPEAEDNATTKRPTKKTKPSLPDVEMRIILTGFNRWVGDKNKEDQDRRKLRDMGIQIVQEGQPCDFLVAPHIVRTVKFLCALARGPTVISSAFVEQALEKGERPDVDDYILKDTEAETRYNVDLETSVARAKSNRCKLLVGVPIYCTEKIRNGPDSYKAIAEANGAIFKIYRARSGTTIRPTTAEEEGNAPPEPVYLLSSSAHDERPLWNRFRDMARKGNMEPRVVAPDWLLDVAMAQQVRFDDKFLVENYYADQL</sequence>
<dbReference type="CDD" id="cd18436">
    <property type="entry name" value="BRCT_BRC1_like_rpt2"/>
    <property type="match status" value="1"/>
</dbReference>
<dbReference type="CDD" id="cd18437">
    <property type="entry name" value="BRCT_BRC1_like_rpt3"/>
    <property type="match status" value="1"/>
</dbReference>
<keyword evidence="4" id="KW-1185">Reference proteome</keyword>
<evidence type="ECO:0000313" key="3">
    <source>
        <dbReference type="EMBL" id="KAJ4263913.1"/>
    </source>
</evidence>
<dbReference type="PANTHER" id="PTHR47667:SF1">
    <property type="entry name" value="REGULATOR OF TY1 TRANSPOSITION PROTEIN 107"/>
    <property type="match status" value="1"/>
</dbReference>
<dbReference type="Pfam" id="PF00533">
    <property type="entry name" value="BRCT"/>
    <property type="match status" value="1"/>
</dbReference>
<dbReference type="CDD" id="cd17743">
    <property type="entry name" value="BRCT_BRC1_like_rpt5"/>
    <property type="match status" value="1"/>
</dbReference>
<dbReference type="CDD" id="cd18439">
    <property type="entry name" value="BRCT_BRC1_like_rpt6"/>
    <property type="match status" value="1"/>
</dbReference>
<dbReference type="GO" id="GO:0006302">
    <property type="term" value="P:double-strand break repair"/>
    <property type="evidence" value="ECO:0007669"/>
    <property type="project" value="TreeGrafter"/>
</dbReference>
<feature type="compositionally biased region" description="Low complexity" evidence="1">
    <location>
        <begin position="221"/>
        <end position="231"/>
    </location>
</feature>
<accession>A0A9W8VEL7</accession>
<dbReference type="SUPFAM" id="SSF52113">
    <property type="entry name" value="BRCT domain"/>
    <property type="match status" value="5"/>
</dbReference>